<comment type="pathway">
    <text evidence="1">Siderophore biosynthesis.</text>
</comment>
<evidence type="ECO:0000313" key="6">
    <source>
        <dbReference type="Proteomes" id="UP000642993"/>
    </source>
</evidence>
<dbReference type="InterPro" id="IPR037455">
    <property type="entry name" value="LucA/IucC-like"/>
</dbReference>
<gene>
    <name evidence="5" type="ORF">HT102_00075</name>
</gene>
<dbReference type="PANTHER" id="PTHR34384">
    <property type="entry name" value="L-2,3-DIAMINOPROPANOATE--CITRATE LIGASE"/>
    <property type="match status" value="1"/>
</dbReference>
<feature type="domain" description="Aerobactin siderophore biosynthesis IucA/IucC-like C-terminal" evidence="4">
    <location>
        <begin position="414"/>
        <end position="566"/>
    </location>
</feature>
<name>A0A927JAK4_9ACTN</name>
<proteinExistence type="inferred from homology"/>
<comment type="similarity">
    <text evidence="2">Belongs to the IucA/IucC family.</text>
</comment>
<dbReference type="InterPro" id="IPR007310">
    <property type="entry name" value="Aerobactin_biosyn_IucA/IucC_N"/>
</dbReference>
<accession>A0A927JAK4</accession>
<comment type="caution">
    <text evidence="5">The sequence shown here is derived from an EMBL/GenBank/DDBJ whole genome shotgun (WGS) entry which is preliminary data.</text>
</comment>
<dbReference type="GO" id="GO:0019290">
    <property type="term" value="P:siderophore biosynthetic process"/>
    <property type="evidence" value="ECO:0007669"/>
    <property type="project" value="InterPro"/>
</dbReference>
<evidence type="ECO:0000259" key="4">
    <source>
        <dbReference type="Pfam" id="PF06276"/>
    </source>
</evidence>
<evidence type="ECO:0000313" key="5">
    <source>
        <dbReference type="EMBL" id="MBD8504882.1"/>
    </source>
</evidence>
<dbReference type="Proteomes" id="UP000642993">
    <property type="component" value="Unassembled WGS sequence"/>
</dbReference>
<sequence length="593" mass="65307">MTTTLATGAHHAIAHLNPQNVDRAHRALVAKAIAEFSHERLLAPEEVAPGSFRLAGPRSVYTFAARRFQLEHWVLDPLSIERAAGGAAQAIDAQAFIAEFAEQLGIPPALLPTYLEEIASTLASSCWKHARGDRPVEQLLTAGYQEIEAAMTEGHPAFVANNGRIGFGADDYVAYAPEAGSAVHLVWIAVRRSDAHLSLGTGVEEHELYAGELGEETLLRFAGVLADLALDAADYLYLPVHPWQWRNKVAVTFAPDIARRGIVYLGEGPDSYQAQQSIRTFFNLSQPERHYVKTALSIQNMGFMRGLSPRYMKATPAINDWVADLVASDDELRSCGFSVLRELAAIGYTGDAYHQLPDRSPFQKMIAALWRESPVPRIAPGERLATMASLIHRDADGNALVTAMINASGGDATEWVRRYLRAYVRPLIHCMLAYELVCMPHGENIVLVLQDHVPARVFLKDIGEETAVIGDLPLPPEVERIRADVPEDYKSLALHTDIFDGFLRYLSALLDADGVMAETAFWSLVAEAVAGHAADHPELAAVAERWGFFRDEFRHSCLNRLQLRNTLEMVNIADQASSLMFAGTLANPIARHR</sequence>
<dbReference type="Gene3D" id="3.30.310.280">
    <property type="match status" value="1"/>
</dbReference>
<dbReference type="Pfam" id="PF06276">
    <property type="entry name" value="FhuF"/>
    <property type="match status" value="1"/>
</dbReference>
<protein>
    <submittedName>
        <fullName evidence="5">IucA/IucC family siderophore biosynthesis protein</fullName>
    </submittedName>
</protein>
<organism evidence="5 6">
    <name type="scientific">Lolliginicoccus lacisalsi</name>
    <dbReference type="NCBI Taxonomy" id="2742202"/>
    <lineage>
        <taxon>Bacteria</taxon>
        <taxon>Bacillati</taxon>
        <taxon>Actinomycetota</taxon>
        <taxon>Actinomycetes</taxon>
        <taxon>Mycobacteriales</taxon>
        <taxon>Hoyosellaceae</taxon>
        <taxon>Lolliginicoccus</taxon>
    </lineage>
</organism>
<evidence type="ECO:0000256" key="1">
    <source>
        <dbReference type="ARBA" id="ARBA00004924"/>
    </source>
</evidence>
<dbReference type="RefSeq" id="WP_192037384.1">
    <property type="nucleotide sequence ID" value="NZ_JACYWE010000001.1"/>
</dbReference>
<dbReference type="GO" id="GO:0016881">
    <property type="term" value="F:acid-amino acid ligase activity"/>
    <property type="evidence" value="ECO:0007669"/>
    <property type="project" value="UniProtKB-ARBA"/>
</dbReference>
<evidence type="ECO:0000259" key="3">
    <source>
        <dbReference type="Pfam" id="PF04183"/>
    </source>
</evidence>
<dbReference type="Pfam" id="PF04183">
    <property type="entry name" value="IucA_IucC"/>
    <property type="match status" value="1"/>
</dbReference>
<feature type="domain" description="Aerobactin siderophore biosynthesis IucA/IucC N-terminal" evidence="3">
    <location>
        <begin position="144"/>
        <end position="392"/>
    </location>
</feature>
<reference evidence="5" key="1">
    <citation type="submission" date="2020-09" db="EMBL/GenBank/DDBJ databases">
        <title>Hoyosella lacisalsi sp. nov., a halotolerant actinobacterium isolated from soil of Lake Gudzhirganskoe.</title>
        <authorList>
            <person name="Yang Q."/>
            <person name="Guo P.Y."/>
            <person name="Liu S.W."/>
            <person name="Li F.N."/>
            <person name="Sun C.H."/>
        </authorList>
    </citation>
    <scope>NUCLEOTIDE SEQUENCE</scope>
    <source>
        <strain evidence="5">G463</strain>
    </source>
</reference>
<keyword evidence="6" id="KW-1185">Reference proteome</keyword>
<dbReference type="EMBL" id="JACYWE010000001">
    <property type="protein sequence ID" value="MBD8504882.1"/>
    <property type="molecule type" value="Genomic_DNA"/>
</dbReference>
<dbReference type="Gene3D" id="6.10.250.3370">
    <property type="match status" value="1"/>
</dbReference>
<dbReference type="AlphaFoldDB" id="A0A927JAK4"/>
<dbReference type="PANTHER" id="PTHR34384:SF6">
    <property type="entry name" value="STAPHYLOFERRIN B SYNTHASE"/>
    <property type="match status" value="1"/>
</dbReference>
<dbReference type="InterPro" id="IPR022770">
    <property type="entry name" value="IucA/IucC-like_C"/>
</dbReference>
<evidence type="ECO:0000256" key="2">
    <source>
        <dbReference type="ARBA" id="ARBA00007832"/>
    </source>
</evidence>
<dbReference type="Gene3D" id="1.10.510.40">
    <property type="match status" value="1"/>
</dbReference>